<dbReference type="GO" id="GO:0005737">
    <property type="term" value="C:cytoplasm"/>
    <property type="evidence" value="ECO:0007669"/>
    <property type="project" value="TreeGrafter"/>
</dbReference>
<evidence type="ECO:0000256" key="1">
    <source>
        <dbReference type="ARBA" id="ARBA00005568"/>
    </source>
</evidence>
<proteinExistence type="inferred from homology"/>
<comment type="similarity">
    <text evidence="1">Belongs to the HpcH/HpaI aldolase family.</text>
</comment>
<sequence>MITFASLLEQGTPALGTWVKLPVVESIELMSVAGFGFVVIDLEHSPMSFETAATLIAVGRGRGLVVLVRVPDHGYAGIQRCLDAGASGIVVPHVDSVDEARAVNAAARFEPKGKRGVGPTSRAGDWGLASFAGYLASDADVAVIAQIESMAGVNAVGDMLADGSVDAVLVGAADLSVSLGLAMDDPGVTSLISTVLAQCQAAGVPCGTAIGADGARAARLGAQGFGFVLTSNDATMLGAAGRAIVTASQEAVR</sequence>
<reference evidence="5 6" key="1">
    <citation type="journal article" date="2014" name="Int. J. Syst. Evol. Microbiol.">
        <title>Complete genome sequence of Corynebacterium casei LMG S-19264T (=DSM 44701T), isolated from a smear-ripened cheese.</title>
        <authorList>
            <consortium name="US DOE Joint Genome Institute (JGI-PGF)"/>
            <person name="Walter F."/>
            <person name="Albersmeier A."/>
            <person name="Kalinowski J."/>
            <person name="Ruckert C."/>
        </authorList>
    </citation>
    <scope>NUCLEOTIDE SEQUENCE [LARGE SCALE GENOMIC DNA]</scope>
    <source>
        <strain evidence="5 6">CGMCC 1.12976</strain>
    </source>
</reference>
<dbReference type="Proteomes" id="UP000598775">
    <property type="component" value="Unassembled WGS sequence"/>
</dbReference>
<comment type="caution">
    <text evidence="5">The sequence shown here is derived from an EMBL/GenBank/DDBJ whole genome shotgun (WGS) entry which is preliminary data.</text>
</comment>
<keyword evidence="2" id="KW-0479">Metal-binding</keyword>
<dbReference type="PANTHER" id="PTHR30502:SF0">
    <property type="entry name" value="PHOSPHOENOLPYRUVATE CARBOXYLASE FAMILY PROTEIN"/>
    <property type="match status" value="1"/>
</dbReference>
<evidence type="ECO:0000313" key="5">
    <source>
        <dbReference type="EMBL" id="GGF10537.1"/>
    </source>
</evidence>
<name>A0A917EV37_9MICO</name>
<dbReference type="InterPro" id="IPR005000">
    <property type="entry name" value="Aldolase/citrate-lyase_domain"/>
</dbReference>
<dbReference type="PANTHER" id="PTHR30502">
    <property type="entry name" value="2-KETO-3-DEOXY-L-RHAMNONATE ALDOLASE"/>
    <property type="match status" value="1"/>
</dbReference>
<evidence type="ECO:0000313" key="6">
    <source>
        <dbReference type="Proteomes" id="UP000598775"/>
    </source>
</evidence>
<dbReference type="EMBL" id="BMGP01000001">
    <property type="protein sequence ID" value="GGF10537.1"/>
    <property type="molecule type" value="Genomic_DNA"/>
</dbReference>
<dbReference type="InterPro" id="IPR050251">
    <property type="entry name" value="HpcH-HpaI_aldolase"/>
</dbReference>
<keyword evidence="3" id="KW-0456">Lyase</keyword>
<evidence type="ECO:0000259" key="4">
    <source>
        <dbReference type="Pfam" id="PF03328"/>
    </source>
</evidence>
<dbReference type="RefSeq" id="WP_188671902.1">
    <property type="nucleotide sequence ID" value="NZ_BMGP01000001.1"/>
</dbReference>
<dbReference type="GO" id="GO:0046872">
    <property type="term" value="F:metal ion binding"/>
    <property type="evidence" value="ECO:0007669"/>
    <property type="project" value="UniProtKB-KW"/>
</dbReference>
<protein>
    <submittedName>
        <fullName evidence="5">Siderophore biosynthesis protein SbnG</fullName>
    </submittedName>
</protein>
<evidence type="ECO:0000256" key="3">
    <source>
        <dbReference type="ARBA" id="ARBA00023239"/>
    </source>
</evidence>
<dbReference type="GO" id="GO:0016832">
    <property type="term" value="F:aldehyde-lyase activity"/>
    <property type="evidence" value="ECO:0007669"/>
    <property type="project" value="TreeGrafter"/>
</dbReference>
<evidence type="ECO:0000256" key="2">
    <source>
        <dbReference type="ARBA" id="ARBA00022723"/>
    </source>
</evidence>
<dbReference type="AlphaFoldDB" id="A0A917EV37"/>
<organism evidence="5 6">
    <name type="scientific">Subtercola lobariae</name>
    <dbReference type="NCBI Taxonomy" id="1588641"/>
    <lineage>
        <taxon>Bacteria</taxon>
        <taxon>Bacillati</taxon>
        <taxon>Actinomycetota</taxon>
        <taxon>Actinomycetes</taxon>
        <taxon>Micrococcales</taxon>
        <taxon>Microbacteriaceae</taxon>
        <taxon>Subtercola</taxon>
    </lineage>
</organism>
<dbReference type="Gene3D" id="3.20.20.60">
    <property type="entry name" value="Phosphoenolpyruvate-binding domains"/>
    <property type="match status" value="1"/>
</dbReference>
<keyword evidence="6" id="KW-1185">Reference proteome</keyword>
<dbReference type="Pfam" id="PF03328">
    <property type="entry name" value="HpcH_HpaI"/>
    <property type="match status" value="1"/>
</dbReference>
<dbReference type="InterPro" id="IPR040442">
    <property type="entry name" value="Pyrv_kinase-like_dom_sf"/>
</dbReference>
<dbReference type="InterPro" id="IPR015813">
    <property type="entry name" value="Pyrv/PenolPyrv_kinase-like_dom"/>
</dbReference>
<accession>A0A917EV37</accession>
<feature type="domain" description="HpcH/HpaI aldolase/citrate lyase" evidence="4">
    <location>
        <begin position="16"/>
        <end position="227"/>
    </location>
</feature>
<gene>
    <name evidence="5" type="ORF">GCM10011399_00490</name>
</gene>
<dbReference type="SUPFAM" id="SSF51621">
    <property type="entry name" value="Phosphoenolpyruvate/pyruvate domain"/>
    <property type="match status" value="1"/>
</dbReference>